<evidence type="ECO:0000256" key="1">
    <source>
        <dbReference type="SAM" id="Phobius"/>
    </source>
</evidence>
<dbReference type="EMBL" id="GDHF01015123">
    <property type="protein sequence ID" value="JAI37191.1"/>
    <property type="molecule type" value="Transcribed_RNA"/>
</dbReference>
<feature type="transmembrane region" description="Helical" evidence="1">
    <location>
        <begin position="253"/>
        <end position="271"/>
    </location>
</feature>
<feature type="transmembrane region" description="Helical" evidence="1">
    <location>
        <begin position="154"/>
        <end position="171"/>
    </location>
</feature>
<gene>
    <name evidence="2" type="ORF">c0_g1_i2</name>
</gene>
<feature type="transmembrane region" description="Helical" evidence="1">
    <location>
        <begin position="102"/>
        <end position="123"/>
    </location>
</feature>
<protein>
    <recommendedName>
        <fullName evidence="3">Transmembrane protein 135</fullName>
    </recommendedName>
</protein>
<keyword evidence="1" id="KW-1133">Transmembrane helix</keyword>
<organism evidence="2">
    <name type="scientific">Bactrocera latifrons</name>
    <name type="common">Malaysian fruit fly</name>
    <name type="synonym">Chaetodacus latifrons</name>
    <dbReference type="NCBI Taxonomy" id="174628"/>
    <lineage>
        <taxon>Eukaryota</taxon>
        <taxon>Metazoa</taxon>
        <taxon>Ecdysozoa</taxon>
        <taxon>Arthropoda</taxon>
        <taxon>Hexapoda</taxon>
        <taxon>Insecta</taxon>
        <taxon>Pterygota</taxon>
        <taxon>Neoptera</taxon>
        <taxon>Endopterygota</taxon>
        <taxon>Diptera</taxon>
        <taxon>Brachycera</taxon>
        <taxon>Muscomorpha</taxon>
        <taxon>Tephritoidea</taxon>
        <taxon>Tephritidae</taxon>
        <taxon>Bactrocera</taxon>
        <taxon>Bactrocera</taxon>
    </lineage>
</organism>
<keyword evidence="1" id="KW-0812">Transmembrane</keyword>
<name>A0A0K8VE81_BACLA</name>
<proteinExistence type="predicted"/>
<evidence type="ECO:0000313" key="2">
    <source>
        <dbReference type="EMBL" id="JAI37191.1"/>
    </source>
</evidence>
<feature type="transmembrane region" description="Helical" evidence="1">
    <location>
        <begin position="36"/>
        <end position="57"/>
    </location>
</feature>
<dbReference type="AlphaFoldDB" id="A0A0K8VE81"/>
<reference evidence="2" key="1">
    <citation type="submission" date="2015-06" db="EMBL/GenBank/DDBJ databases">
        <authorList>
            <person name="Hoefler B.C."/>
            <person name="Straight P.D."/>
        </authorList>
    </citation>
    <scope>NUCLEOTIDE SEQUENCE</scope>
</reference>
<accession>A0A0K8VE81</accession>
<feature type="transmembrane region" description="Helical" evidence="1">
    <location>
        <begin position="77"/>
        <end position="95"/>
    </location>
</feature>
<sequence>MVEISKLYQPPYNSVSCSELLRHDGLTCKQIFRWNWYRCSVGCLKYFLPLAISPLVLRPRSLNRQTLLNILRHYLETSLWGATSSALTIYCICLYRRLFGRYYLLTATFLPTYTAFQLCWFYPIRTVRLFGTATAQAALETWLRKQNHFITKSLPIQTIVFMLSSAVVLHFKRRKEFNGFWFIQPSNTDESQQKGVENLEDLQNSGKCLHEGTSCTQYISREMSSYLMYGIPLDLLSTVTKGRMPRRLRDLKMIRFEMTAFFLSYVGIYRMSSCLLTRYTVYGTREHLLAAALGGLSYFFLNKLAFSVLAFVIAVQAFWQSYCSQPVEKPENRIATILKSVPFAKLLVPYNLAYLTHVFIFHNHAMSKIAKGFFRGATDNRFAQIHQYILDMLARREKMLLG</sequence>
<evidence type="ECO:0008006" key="3">
    <source>
        <dbReference type="Google" id="ProtNLM"/>
    </source>
</evidence>
<dbReference type="OrthoDB" id="291792at2759"/>
<keyword evidence="1" id="KW-0472">Membrane</keyword>
<feature type="transmembrane region" description="Helical" evidence="1">
    <location>
        <begin position="291"/>
        <end position="319"/>
    </location>
</feature>